<comment type="caution">
    <text evidence="1">The sequence shown here is derived from an EMBL/GenBank/DDBJ whole genome shotgun (WGS) entry which is preliminary data.</text>
</comment>
<name>A0AAV7GIP4_DENCH</name>
<dbReference type="Proteomes" id="UP000775213">
    <property type="component" value="Unassembled WGS sequence"/>
</dbReference>
<protein>
    <submittedName>
        <fullName evidence="1">Uncharacterized protein</fullName>
    </submittedName>
</protein>
<reference evidence="1 2" key="1">
    <citation type="journal article" date="2021" name="Hortic Res">
        <title>Chromosome-scale assembly of the Dendrobium chrysotoxum genome enhances the understanding of orchid evolution.</title>
        <authorList>
            <person name="Zhang Y."/>
            <person name="Zhang G.Q."/>
            <person name="Zhang D."/>
            <person name="Liu X.D."/>
            <person name="Xu X.Y."/>
            <person name="Sun W.H."/>
            <person name="Yu X."/>
            <person name="Zhu X."/>
            <person name="Wang Z.W."/>
            <person name="Zhao X."/>
            <person name="Zhong W.Y."/>
            <person name="Chen H."/>
            <person name="Yin W.L."/>
            <person name="Huang T."/>
            <person name="Niu S.C."/>
            <person name="Liu Z.J."/>
        </authorList>
    </citation>
    <scope>NUCLEOTIDE SEQUENCE [LARGE SCALE GENOMIC DNA]</scope>
    <source>
        <strain evidence="1">Lindl</strain>
    </source>
</reference>
<evidence type="ECO:0000313" key="1">
    <source>
        <dbReference type="EMBL" id="KAH0455494.1"/>
    </source>
</evidence>
<proteinExistence type="predicted"/>
<organism evidence="1 2">
    <name type="scientific">Dendrobium chrysotoxum</name>
    <name type="common">Orchid</name>
    <dbReference type="NCBI Taxonomy" id="161865"/>
    <lineage>
        <taxon>Eukaryota</taxon>
        <taxon>Viridiplantae</taxon>
        <taxon>Streptophyta</taxon>
        <taxon>Embryophyta</taxon>
        <taxon>Tracheophyta</taxon>
        <taxon>Spermatophyta</taxon>
        <taxon>Magnoliopsida</taxon>
        <taxon>Liliopsida</taxon>
        <taxon>Asparagales</taxon>
        <taxon>Orchidaceae</taxon>
        <taxon>Epidendroideae</taxon>
        <taxon>Malaxideae</taxon>
        <taxon>Dendrobiinae</taxon>
        <taxon>Dendrobium</taxon>
    </lineage>
</organism>
<keyword evidence="2" id="KW-1185">Reference proteome</keyword>
<evidence type="ECO:0000313" key="2">
    <source>
        <dbReference type="Proteomes" id="UP000775213"/>
    </source>
</evidence>
<gene>
    <name evidence="1" type="ORF">IEQ34_015526</name>
</gene>
<dbReference type="AlphaFoldDB" id="A0AAV7GIP4"/>
<dbReference type="EMBL" id="JAGFBR010000014">
    <property type="protein sequence ID" value="KAH0455494.1"/>
    <property type="molecule type" value="Genomic_DNA"/>
</dbReference>
<accession>A0AAV7GIP4</accession>
<sequence>MKVLKGRYASRSTLSRHSAISRMEKKEKVRCRHQEGDIAFCIPSHRGRHIPTPSYDLPILIFFDVHIPTQLYNLLVSILCDGHILTPLYDLLVSILYDGHIPTPLYDLPFFSSVMCIFVPHHSPRVQEYIKMKIPGKNCKTSKSLLVIRRNHDN</sequence>